<keyword evidence="1" id="KW-0812">Transmembrane</keyword>
<feature type="transmembrane region" description="Helical" evidence="1">
    <location>
        <begin position="322"/>
        <end position="346"/>
    </location>
</feature>
<dbReference type="InParanoid" id="G4ZX40"/>
<feature type="transmembrane region" description="Helical" evidence="1">
    <location>
        <begin position="204"/>
        <end position="226"/>
    </location>
</feature>
<keyword evidence="3" id="KW-1185">Reference proteome</keyword>
<dbReference type="Proteomes" id="UP000002640">
    <property type="component" value="Unassembled WGS sequence"/>
</dbReference>
<feature type="transmembrane region" description="Helical" evidence="1">
    <location>
        <begin position="263"/>
        <end position="281"/>
    </location>
</feature>
<organism evidence="2 3">
    <name type="scientific">Phytophthora sojae (strain P6497)</name>
    <name type="common">Soybean stem and root rot agent</name>
    <name type="synonym">Phytophthora megasperma f. sp. glycines</name>
    <dbReference type="NCBI Taxonomy" id="1094619"/>
    <lineage>
        <taxon>Eukaryota</taxon>
        <taxon>Sar</taxon>
        <taxon>Stramenopiles</taxon>
        <taxon>Oomycota</taxon>
        <taxon>Peronosporomycetes</taxon>
        <taxon>Peronosporales</taxon>
        <taxon>Peronosporaceae</taxon>
        <taxon>Phytophthora</taxon>
    </lineage>
</organism>
<feature type="transmembrane region" description="Helical" evidence="1">
    <location>
        <begin position="25"/>
        <end position="43"/>
    </location>
</feature>
<evidence type="ECO:0000313" key="3">
    <source>
        <dbReference type="Proteomes" id="UP000002640"/>
    </source>
</evidence>
<keyword evidence="1" id="KW-0472">Membrane</keyword>
<accession>G4ZX40</accession>
<sequence>MFGMVTTSAQLRTEYSKLLLRTFDFWFLQAANTICTIVLSFVLNDLRVVLIVFCWADFTCWLLQETYLRNSHAIVVVALAEWLFYVLLMAAIAFELVDEAHHYILIASCGRTLSTKDVLANTIGTMTLISLRNLYRRYQDVKHKEAKPNTATQALGYRSKPTCRQTARPLLQLYLSAEAVRFDPSHTVWPRVGALTPLSSWKIVVLYLCCVIGSTCAVLALLFPKYALGHEFVALTGLVSTAIFTGIYGCCCQRQLLKRIITSFHFLFLWTHILALGLLLLEMFRWRWVPVCGVGSSLLLAQTVLTIDALTPIMKRRLHFQYWMPVLGIALFLLVQVAMLFDVFTLGRLGLEDKVILDVEIRGRNTRFLVVPIFVSRVFTGVVWSGRYVYVVLTRQDDNALILLRGEVEFDYEGWKKRVNLDER</sequence>
<evidence type="ECO:0000256" key="1">
    <source>
        <dbReference type="SAM" id="Phobius"/>
    </source>
</evidence>
<proteinExistence type="predicted"/>
<feature type="transmembrane region" description="Helical" evidence="1">
    <location>
        <begin position="366"/>
        <end position="386"/>
    </location>
</feature>
<protein>
    <submittedName>
        <fullName evidence="2">Uncharacterized protein</fullName>
    </submittedName>
</protein>
<feature type="transmembrane region" description="Helical" evidence="1">
    <location>
        <begin position="73"/>
        <end position="94"/>
    </location>
</feature>
<keyword evidence="1" id="KW-1133">Transmembrane helix</keyword>
<dbReference type="RefSeq" id="XP_009532843.1">
    <property type="nucleotide sequence ID" value="XM_009534548.1"/>
</dbReference>
<evidence type="ECO:0000313" key="2">
    <source>
        <dbReference type="EMBL" id="EGZ12510.1"/>
    </source>
</evidence>
<dbReference type="KEGG" id="psoj:PHYSODRAFT_517391"/>
<feature type="transmembrane region" description="Helical" evidence="1">
    <location>
        <begin position="232"/>
        <end position="251"/>
    </location>
</feature>
<feature type="transmembrane region" description="Helical" evidence="1">
    <location>
        <begin position="287"/>
        <end position="310"/>
    </location>
</feature>
<gene>
    <name evidence="2" type="ORF">PHYSODRAFT_517391</name>
</gene>
<dbReference type="OMA" id="LRTFDFW"/>
<dbReference type="GeneID" id="20659917"/>
<dbReference type="AlphaFoldDB" id="G4ZX40"/>
<reference evidence="2 3" key="1">
    <citation type="journal article" date="2006" name="Science">
        <title>Phytophthora genome sequences uncover evolutionary origins and mechanisms of pathogenesis.</title>
        <authorList>
            <person name="Tyler B.M."/>
            <person name="Tripathy S."/>
            <person name="Zhang X."/>
            <person name="Dehal P."/>
            <person name="Jiang R.H."/>
            <person name="Aerts A."/>
            <person name="Arredondo F.D."/>
            <person name="Baxter L."/>
            <person name="Bensasson D."/>
            <person name="Beynon J.L."/>
            <person name="Chapman J."/>
            <person name="Damasceno C.M."/>
            <person name="Dorrance A.E."/>
            <person name="Dou D."/>
            <person name="Dickerman A.W."/>
            <person name="Dubchak I.L."/>
            <person name="Garbelotto M."/>
            <person name="Gijzen M."/>
            <person name="Gordon S.G."/>
            <person name="Govers F."/>
            <person name="Grunwald N.J."/>
            <person name="Huang W."/>
            <person name="Ivors K.L."/>
            <person name="Jones R.W."/>
            <person name="Kamoun S."/>
            <person name="Krampis K."/>
            <person name="Lamour K.H."/>
            <person name="Lee M.K."/>
            <person name="McDonald W.H."/>
            <person name="Medina M."/>
            <person name="Meijer H.J."/>
            <person name="Nordberg E.K."/>
            <person name="Maclean D.J."/>
            <person name="Ospina-Giraldo M.D."/>
            <person name="Morris P.F."/>
            <person name="Phuntumart V."/>
            <person name="Putnam N.H."/>
            <person name="Rash S."/>
            <person name="Rose J.K."/>
            <person name="Sakihama Y."/>
            <person name="Salamov A.A."/>
            <person name="Savidor A."/>
            <person name="Scheuring C.F."/>
            <person name="Smith B.M."/>
            <person name="Sobral B.W."/>
            <person name="Terry A."/>
            <person name="Torto-Alalibo T.A."/>
            <person name="Win J."/>
            <person name="Xu Z."/>
            <person name="Zhang H."/>
            <person name="Grigoriev I.V."/>
            <person name="Rokhsar D.S."/>
            <person name="Boore J.L."/>
        </authorList>
    </citation>
    <scope>NUCLEOTIDE SEQUENCE [LARGE SCALE GENOMIC DNA]</scope>
    <source>
        <strain evidence="2 3">P6497</strain>
    </source>
</reference>
<dbReference type="EMBL" id="JH159157">
    <property type="protein sequence ID" value="EGZ12510.1"/>
    <property type="molecule type" value="Genomic_DNA"/>
</dbReference>
<name>G4ZX40_PHYSP</name>